<dbReference type="EMBL" id="GGEC01064090">
    <property type="protein sequence ID" value="MBX44574.1"/>
    <property type="molecule type" value="Transcribed_RNA"/>
</dbReference>
<reference evidence="1" key="1">
    <citation type="submission" date="2018-02" db="EMBL/GenBank/DDBJ databases">
        <title>Rhizophora mucronata_Transcriptome.</title>
        <authorList>
            <person name="Meera S.P."/>
            <person name="Sreeshan A."/>
            <person name="Augustine A."/>
        </authorList>
    </citation>
    <scope>NUCLEOTIDE SEQUENCE</scope>
    <source>
        <tissue evidence="1">Leaf</tissue>
    </source>
</reference>
<protein>
    <submittedName>
        <fullName evidence="1">Uncharacterized protein</fullName>
    </submittedName>
</protein>
<organism evidence="1">
    <name type="scientific">Rhizophora mucronata</name>
    <name type="common">Asiatic mangrove</name>
    <dbReference type="NCBI Taxonomy" id="61149"/>
    <lineage>
        <taxon>Eukaryota</taxon>
        <taxon>Viridiplantae</taxon>
        <taxon>Streptophyta</taxon>
        <taxon>Embryophyta</taxon>
        <taxon>Tracheophyta</taxon>
        <taxon>Spermatophyta</taxon>
        <taxon>Magnoliopsida</taxon>
        <taxon>eudicotyledons</taxon>
        <taxon>Gunneridae</taxon>
        <taxon>Pentapetalae</taxon>
        <taxon>rosids</taxon>
        <taxon>fabids</taxon>
        <taxon>Malpighiales</taxon>
        <taxon>Rhizophoraceae</taxon>
        <taxon>Rhizophora</taxon>
    </lineage>
</organism>
<proteinExistence type="predicted"/>
<name>A0A2P2NQ71_RHIMU</name>
<evidence type="ECO:0000313" key="1">
    <source>
        <dbReference type="EMBL" id="MBX44574.1"/>
    </source>
</evidence>
<accession>A0A2P2NQ71</accession>
<sequence>MIGWKTSSFQMVPYMCEICVILF</sequence>
<dbReference type="AlphaFoldDB" id="A0A2P2NQ71"/>